<keyword evidence="2" id="KW-1185">Reference proteome</keyword>
<accession>A0A8T8WHE2</accession>
<dbReference type="RefSeq" id="WP_222609004.1">
    <property type="nucleotide sequence ID" value="NZ_CP081959.1"/>
</dbReference>
<gene>
    <name evidence="1" type="ORF">K6T50_16225</name>
</gene>
<dbReference type="KEGG" id="hmp:K6T50_16225"/>
<dbReference type="AlphaFoldDB" id="A0A8T8WHE2"/>
<name>A0A8T8WHE2_9EURY</name>
<geneLocation type="plasmid" evidence="1 2">
    <name>unnamed1</name>
</geneLocation>
<dbReference type="EMBL" id="CP081959">
    <property type="protein sequence ID" value="QZP39206.1"/>
    <property type="molecule type" value="Genomic_DNA"/>
</dbReference>
<keyword evidence="1" id="KW-0614">Plasmid</keyword>
<protein>
    <submittedName>
        <fullName evidence="1">Uncharacterized protein</fullName>
    </submittedName>
</protein>
<proteinExistence type="predicted"/>
<reference evidence="1 2" key="1">
    <citation type="journal article" date="2021" name="Int. J. Syst. Evol. Microbiol.">
        <title>Halobaculum halophilum sp. nov. and Halobaculum salinum sp. nov., isolated from salt lake and saline soil.</title>
        <authorList>
            <person name="Cui H.L."/>
            <person name="Shi X.W."/>
            <person name="Yin X.M."/>
            <person name="Yang X.Y."/>
            <person name="Hou J."/>
            <person name="Zhu L."/>
        </authorList>
    </citation>
    <scope>NUCLEOTIDE SEQUENCE [LARGE SCALE GENOMIC DNA]</scope>
    <source>
        <strain evidence="1 2">NBRC 109044</strain>
    </source>
</reference>
<evidence type="ECO:0000313" key="1">
    <source>
        <dbReference type="EMBL" id="QZP39206.1"/>
    </source>
</evidence>
<evidence type="ECO:0000313" key="2">
    <source>
        <dbReference type="Proteomes" id="UP000826254"/>
    </source>
</evidence>
<dbReference type="GeneID" id="67179721"/>
<dbReference type="Proteomes" id="UP000826254">
    <property type="component" value="Plasmid unnamed1"/>
</dbReference>
<sequence>MSHRAAAVASEAIRLALINKRFSAADVRAGVDDAPSRQTVSRVLAQLEADGWLARRDKEPRTWLAGDLAREHGEGGFSIDSSDLFG</sequence>
<organism evidence="1 2">
    <name type="scientific">Halobaculum magnesiiphilum</name>
    <dbReference type="NCBI Taxonomy" id="1017351"/>
    <lineage>
        <taxon>Archaea</taxon>
        <taxon>Methanobacteriati</taxon>
        <taxon>Methanobacteriota</taxon>
        <taxon>Stenosarchaea group</taxon>
        <taxon>Halobacteria</taxon>
        <taxon>Halobacteriales</taxon>
        <taxon>Haloferacaceae</taxon>
        <taxon>Halobaculum</taxon>
    </lineage>
</organism>